<evidence type="ECO:0000313" key="10">
    <source>
        <dbReference type="EMBL" id="RUO27576.1"/>
    </source>
</evidence>
<dbReference type="Pfam" id="PF02381">
    <property type="entry name" value="MraZ"/>
    <property type="match status" value="2"/>
</dbReference>
<dbReference type="GO" id="GO:0005737">
    <property type="term" value="C:cytoplasm"/>
    <property type="evidence" value="ECO:0007669"/>
    <property type="project" value="UniProtKB-UniRule"/>
</dbReference>
<dbReference type="GO" id="GO:0051301">
    <property type="term" value="P:cell division"/>
    <property type="evidence" value="ECO:0007669"/>
    <property type="project" value="UniProtKB-KW"/>
</dbReference>
<accession>A0A327WRK4</accession>
<evidence type="ECO:0000256" key="1">
    <source>
        <dbReference type="ARBA" id="ARBA00013860"/>
    </source>
</evidence>
<comment type="subunit">
    <text evidence="7">Forms oligomers.</text>
</comment>
<evidence type="ECO:0000256" key="3">
    <source>
        <dbReference type="ARBA" id="ARBA00022737"/>
    </source>
</evidence>
<dbReference type="GO" id="GO:2000143">
    <property type="term" value="P:negative regulation of DNA-templated transcription initiation"/>
    <property type="evidence" value="ECO:0007669"/>
    <property type="project" value="TreeGrafter"/>
</dbReference>
<dbReference type="NCBIfam" id="TIGR00242">
    <property type="entry name" value="division/cell wall cluster transcriptional repressor MraZ"/>
    <property type="match status" value="1"/>
</dbReference>
<keyword evidence="10" id="KW-0131">Cell cycle</keyword>
<dbReference type="GO" id="GO:0009295">
    <property type="term" value="C:nucleoid"/>
    <property type="evidence" value="ECO:0007669"/>
    <property type="project" value="UniProtKB-SubCell"/>
</dbReference>
<keyword evidence="3" id="KW-0677">Repeat</keyword>
<dbReference type="OrthoDB" id="9807753at2"/>
<dbReference type="CDD" id="cd16321">
    <property type="entry name" value="MraZ_C"/>
    <property type="match status" value="1"/>
</dbReference>
<evidence type="ECO:0000256" key="4">
    <source>
        <dbReference type="ARBA" id="ARBA00023015"/>
    </source>
</evidence>
<evidence type="ECO:0000313" key="9">
    <source>
        <dbReference type="EMBL" id="RAJ93912.1"/>
    </source>
</evidence>
<evidence type="ECO:0000259" key="8">
    <source>
        <dbReference type="PROSITE" id="PS51740"/>
    </source>
</evidence>
<keyword evidence="2 7" id="KW-0963">Cytoplasm</keyword>
<dbReference type="InterPro" id="IPR037914">
    <property type="entry name" value="SpoVT-AbrB_sf"/>
</dbReference>
<dbReference type="CDD" id="cd16320">
    <property type="entry name" value="MraZ_N"/>
    <property type="match status" value="1"/>
</dbReference>
<keyword evidence="4 7" id="KW-0805">Transcription regulation</keyword>
<organism evidence="9 11">
    <name type="scientific">Aliidiomarina maris</name>
    <dbReference type="NCBI Taxonomy" id="531312"/>
    <lineage>
        <taxon>Bacteria</taxon>
        <taxon>Pseudomonadati</taxon>
        <taxon>Pseudomonadota</taxon>
        <taxon>Gammaproteobacteria</taxon>
        <taxon>Alteromonadales</taxon>
        <taxon>Idiomarinaceae</taxon>
        <taxon>Aliidiomarina</taxon>
    </lineage>
</organism>
<evidence type="ECO:0000256" key="7">
    <source>
        <dbReference type="HAMAP-Rule" id="MF_01008"/>
    </source>
</evidence>
<dbReference type="Gene3D" id="3.40.1550.20">
    <property type="entry name" value="Transcriptional regulator MraZ domain"/>
    <property type="match status" value="1"/>
</dbReference>
<dbReference type="PANTHER" id="PTHR34701">
    <property type="entry name" value="TRANSCRIPTIONAL REGULATOR MRAZ"/>
    <property type="match status" value="1"/>
</dbReference>
<dbReference type="InterPro" id="IPR020603">
    <property type="entry name" value="MraZ_dom"/>
</dbReference>
<dbReference type="InterPro" id="IPR035644">
    <property type="entry name" value="MraZ_C"/>
</dbReference>
<dbReference type="InterPro" id="IPR007159">
    <property type="entry name" value="SpoVT-AbrB_dom"/>
</dbReference>
<comment type="subcellular location">
    <subcellularLocation>
        <location evidence="7">Cytoplasm</location>
        <location evidence="7">Nucleoid</location>
    </subcellularLocation>
</comment>
<dbReference type="InterPro" id="IPR003444">
    <property type="entry name" value="MraZ"/>
</dbReference>
<protein>
    <recommendedName>
        <fullName evidence="1 7">Transcriptional regulator MraZ</fullName>
    </recommendedName>
</protein>
<dbReference type="RefSeq" id="WP_111570236.1">
    <property type="nucleotide sequence ID" value="NZ_PIPK01000002.1"/>
</dbReference>
<evidence type="ECO:0000256" key="6">
    <source>
        <dbReference type="ARBA" id="ARBA00023163"/>
    </source>
</evidence>
<dbReference type="GO" id="GO:0000976">
    <property type="term" value="F:transcription cis-regulatory region binding"/>
    <property type="evidence" value="ECO:0007669"/>
    <property type="project" value="TreeGrafter"/>
</dbReference>
<proteinExistence type="inferred from homology"/>
<feature type="domain" description="SpoVT-AbrB" evidence="8">
    <location>
        <begin position="5"/>
        <end position="52"/>
    </location>
</feature>
<evidence type="ECO:0000313" key="11">
    <source>
        <dbReference type="Proteomes" id="UP000249203"/>
    </source>
</evidence>
<dbReference type="InterPro" id="IPR035642">
    <property type="entry name" value="MraZ_N"/>
</dbReference>
<dbReference type="EMBL" id="QLMD01000015">
    <property type="protein sequence ID" value="RAJ93912.1"/>
    <property type="molecule type" value="Genomic_DNA"/>
</dbReference>
<dbReference type="PANTHER" id="PTHR34701:SF1">
    <property type="entry name" value="TRANSCRIPTIONAL REGULATOR MRAZ"/>
    <property type="match status" value="1"/>
</dbReference>
<dbReference type="EMBL" id="PIPK01000002">
    <property type="protein sequence ID" value="RUO27576.1"/>
    <property type="molecule type" value="Genomic_DNA"/>
</dbReference>
<reference evidence="9 11" key="2">
    <citation type="submission" date="2018-06" db="EMBL/GenBank/DDBJ databases">
        <title>Genomic Encyclopedia of Type Strains, Phase III (KMG-III): the genomes of soil and plant-associated and newly described type strains.</title>
        <authorList>
            <person name="Whitman W."/>
        </authorList>
    </citation>
    <scope>NUCLEOTIDE SEQUENCE [LARGE SCALE GENOMIC DNA]</scope>
    <source>
        <strain evidence="9 11">CGMCC 1.15366</strain>
    </source>
</reference>
<dbReference type="HAMAP" id="MF_01008">
    <property type="entry name" value="MraZ"/>
    <property type="match status" value="1"/>
</dbReference>
<feature type="domain" description="SpoVT-AbrB" evidence="8">
    <location>
        <begin position="81"/>
        <end position="124"/>
    </location>
</feature>
<dbReference type="SUPFAM" id="SSF89447">
    <property type="entry name" value="AbrB/MazE/MraZ-like"/>
    <property type="match status" value="1"/>
</dbReference>
<dbReference type="GO" id="GO:0003700">
    <property type="term" value="F:DNA-binding transcription factor activity"/>
    <property type="evidence" value="ECO:0007669"/>
    <property type="project" value="UniProtKB-UniRule"/>
</dbReference>
<dbReference type="FunFam" id="3.40.1550.20:FF:000001">
    <property type="entry name" value="Transcriptional regulator MraZ"/>
    <property type="match status" value="1"/>
</dbReference>
<keyword evidence="12" id="KW-1185">Reference proteome</keyword>
<reference evidence="10 12" key="1">
    <citation type="journal article" date="2018" name="Front. Microbiol.">
        <title>Genome-Based Analysis Reveals the Taxonomy and Diversity of the Family Idiomarinaceae.</title>
        <authorList>
            <person name="Liu Y."/>
            <person name="Lai Q."/>
            <person name="Shao Z."/>
        </authorList>
    </citation>
    <scope>NUCLEOTIDE SEQUENCE [LARGE SCALE GENOMIC DNA]</scope>
    <source>
        <strain evidence="10 12">CF12-14</strain>
    </source>
</reference>
<name>A0A327WRK4_9GAMM</name>
<evidence type="ECO:0000313" key="12">
    <source>
        <dbReference type="Proteomes" id="UP000287865"/>
    </source>
</evidence>
<dbReference type="Proteomes" id="UP000287865">
    <property type="component" value="Unassembled WGS sequence"/>
</dbReference>
<evidence type="ECO:0000256" key="5">
    <source>
        <dbReference type="ARBA" id="ARBA00023125"/>
    </source>
</evidence>
<sequence>MFRGATALSIDDKGRLAIPSKYRSQLLSQAEGKMVCTIDTLQPCLLLYAVPEWKVVEKRLAGLSSFNPAERRLQRMLLGHANDCEMDKNGRLLIAPTLRCHAGLDKKVMLVGQLNKFEIWSEDAWNAQIQQDIQLEQQGGFELTERLKDFSL</sequence>
<evidence type="ECO:0000256" key="2">
    <source>
        <dbReference type="ARBA" id="ARBA00022490"/>
    </source>
</evidence>
<dbReference type="Proteomes" id="UP000249203">
    <property type="component" value="Unassembled WGS sequence"/>
</dbReference>
<keyword evidence="5 7" id="KW-0238">DNA-binding</keyword>
<dbReference type="AlphaFoldDB" id="A0A327WRK4"/>
<keyword evidence="6 7" id="KW-0804">Transcription</keyword>
<dbReference type="InterPro" id="IPR038619">
    <property type="entry name" value="MraZ_sf"/>
</dbReference>
<comment type="similarity">
    <text evidence="7">Belongs to the MraZ family.</text>
</comment>
<comment type="caution">
    <text evidence="9">The sequence shown here is derived from an EMBL/GenBank/DDBJ whole genome shotgun (WGS) entry which is preliminary data.</text>
</comment>
<dbReference type="PROSITE" id="PS51740">
    <property type="entry name" value="SPOVT_ABRB"/>
    <property type="match status" value="2"/>
</dbReference>
<keyword evidence="10" id="KW-0132">Cell division</keyword>
<gene>
    <name evidence="7" type="primary">mraZ</name>
    <name evidence="9" type="ORF">B0I24_11515</name>
    <name evidence="10" type="ORF">CWE07_02825</name>
</gene>